<dbReference type="InterPro" id="IPR033412">
    <property type="entry name" value="PFOR_II"/>
</dbReference>
<dbReference type="SUPFAM" id="SSF53323">
    <property type="entry name" value="Pyruvate-ferredoxin oxidoreductase, PFOR, domain III"/>
    <property type="match status" value="1"/>
</dbReference>
<dbReference type="PANTHER" id="PTHR32154:SF20">
    <property type="entry name" value="2-OXOGLUTARATE OXIDOREDUCTASE SUBUNIT KORA"/>
    <property type="match status" value="1"/>
</dbReference>
<evidence type="ECO:0000256" key="1">
    <source>
        <dbReference type="ARBA" id="ARBA00023002"/>
    </source>
</evidence>
<protein>
    <submittedName>
        <fullName evidence="5">2-oxoglutarate oxidoreductase subunit KorA</fullName>
        <ecNumber evidence="5">1.2.7.3</ecNumber>
    </submittedName>
</protein>
<keyword evidence="1 5" id="KW-0560">Oxidoreductase</keyword>
<evidence type="ECO:0000259" key="3">
    <source>
        <dbReference type="Pfam" id="PF01855"/>
    </source>
</evidence>
<dbReference type="SUPFAM" id="SSF52922">
    <property type="entry name" value="TK C-terminal domain-like"/>
    <property type="match status" value="1"/>
</dbReference>
<dbReference type="Proteomes" id="UP000509458">
    <property type="component" value="Chromosome"/>
</dbReference>
<dbReference type="CDD" id="cd07034">
    <property type="entry name" value="TPP_PYR_PFOR_IOR-alpha_like"/>
    <property type="match status" value="1"/>
</dbReference>
<dbReference type="InterPro" id="IPR002869">
    <property type="entry name" value="Pyrv_flavodox_OxRed_cen"/>
</dbReference>
<dbReference type="RefSeq" id="WP_179984446.1">
    <property type="nucleotide sequence ID" value="NZ_LR812090.1"/>
</dbReference>
<dbReference type="InterPro" id="IPR002880">
    <property type="entry name" value="Pyrv_Fd/Flavodoxin_OxRdtase_N"/>
</dbReference>
<dbReference type="Pfam" id="PF01558">
    <property type="entry name" value="POR"/>
    <property type="match status" value="1"/>
</dbReference>
<dbReference type="Pfam" id="PF17147">
    <property type="entry name" value="PFOR_II"/>
    <property type="match status" value="1"/>
</dbReference>
<dbReference type="InterPro" id="IPR022367">
    <property type="entry name" value="2-oxoacid/accept_OxRdtase_asu"/>
</dbReference>
<feature type="domain" description="Pyruvate flavodoxin/ferredoxin oxidoreductase pyrimidine binding" evidence="3">
    <location>
        <begin position="264"/>
        <end position="469"/>
    </location>
</feature>
<dbReference type="PANTHER" id="PTHR32154">
    <property type="entry name" value="PYRUVATE-FLAVODOXIN OXIDOREDUCTASE-RELATED"/>
    <property type="match status" value="1"/>
</dbReference>
<dbReference type="Gene3D" id="3.40.920.10">
    <property type="entry name" value="Pyruvate-ferredoxin oxidoreductase, PFOR, domain III"/>
    <property type="match status" value="1"/>
</dbReference>
<dbReference type="AlphaFoldDB" id="A0A6T9Y367"/>
<reference evidence="5 6" key="1">
    <citation type="submission" date="2020-06" db="EMBL/GenBank/DDBJ databases">
        <authorList>
            <person name="Duchaud E."/>
        </authorList>
    </citation>
    <scope>NUCLEOTIDE SEQUENCE [LARGE SCALE GENOMIC DNA]</scope>
    <source>
        <strain evidence="5">Alteromonas fortis</strain>
    </source>
</reference>
<dbReference type="GO" id="GO:0006979">
    <property type="term" value="P:response to oxidative stress"/>
    <property type="evidence" value="ECO:0007669"/>
    <property type="project" value="TreeGrafter"/>
</dbReference>
<dbReference type="NCBIfam" id="TIGR03710">
    <property type="entry name" value="OAFO_sf"/>
    <property type="match status" value="1"/>
</dbReference>
<dbReference type="FunFam" id="3.40.50.970:FF:000022">
    <property type="entry name" value="2-oxoglutarate ferredoxin oxidoreductase alpha subunit"/>
    <property type="match status" value="1"/>
</dbReference>
<evidence type="ECO:0000259" key="4">
    <source>
        <dbReference type="Pfam" id="PF17147"/>
    </source>
</evidence>
<proteinExistence type="predicted"/>
<dbReference type="Gene3D" id="3.40.50.970">
    <property type="match status" value="1"/>
</dbReference>
<dbReference type="SUPFAM" id="SSF52518">
    <property type="entry name" value="Thiamin diphosphate-binding fold (THDP-binding)"/>
    <property type="match status" value="1"/>
</dbReference>
<name>A0A6T9Y367_ALTMA</name>
<feature type="domain" description="Pyruvate/ketoisovalerate oxidoreductase catalytic" evidence="2">
    <location>
        <begin position="26"/>
        <end position="215"/>
    </location>
</feature>
<dbReference type="EC" id="1.2.7.3" evidence="5"/>
<dbReference type="GO" id="GO:0047553">
    <property type="term" value="F:2-oxoglutarate synthase activity"/>
    <property type="evidence" value="ECO:0007669"/>
    <property type="project" value="UniProtKB-EC"/>
</dbReference>
<organism evidence="5 6">
    <name type="scientific">Alteromonas macleodii</name>
    <name type="common">Pseudoalteromonas macleodii</name>
    <dbReference type="NCBI Taxonomy" id="28108"/>
    <lineage>
        <taxon>Bacteria</taxon>
        <taxon>Pseudomonadati</taxon>
        <taxon>Pseudomonadota</taxon>
        <taxon>Gammaproteobacteria</taxon>
        <taxon>Alteromonadales</taxon>
        <taxon>Alteromonadaceae</taxon>
        <taxon>Alteromonas/Salinimonas group</taxon>
        <taxon>Alteromonas</taxon>
    </lineage>
</organism>
<dbReference type="InterPro" id="IPR019752">
    <property type="entry name" value="Pyrv/ketoisovalerate_OxRed_cat"/>
</dbReference>
<gene>
    <name evidence="5" type="primary">korA</name>
    <name evidence="5" type="ORF">ALFOR1_40594</name>
</gene>
<evidence type="ECO:0000313" key="5">
    <source>
        <dbReference type="EMBL" id="CAB9495195.1"/>
    </source>
</evidence>
<dbReference type="Pfam" id="PF01855">
    <property type="entry name" value="POR_N"/>
    <property type="match status" value="1"/>
</dbReference>
<dbReference type="Gene3D" id="3.40.50.920">
    <property type="match status" value="1"/>
</dbReference>
<dbReference type="InterPro" id="IPR029061">
    <property type="entry name" value="THDP-binding"/>
</dbReference>
<dbReference type="InterPro" id="IPR050722">
    <property type="entry name" value="Pyruvate:ferred/Flavod_OxRd"/>
</dbReference>
<sequence>MSELIELDTLRKEVEEVTVLFSGDSGDGMQVIGQRLAQVSSEFGNDISSFPDFPAEIRAPAGTVTGVSGFKLCFSSNHISATADQLDVLIAMNPAALKRNIAQLRRGGTLIVNEDNFKELDIKKAGYSNDPLESDSIAAFNTIKVPMTKLTIDTTEHLDIGRKDALRFRNMFALGIVCWLYERPLKKVEQWISDKFSKKESILQGNLDVLNAGYNYADSVELFGTGYFVPEANMEPGVYRHINGNDALALGAVVASIKLGKDLFFASYPITPSSDILHALANYKQYGVKVFQSEDEIAAAGAAIGAAFAGNLALTSTSGPGLDLKQEAIGLAVMAELPMVIFDIQRGGPSTGLPTKTEQSDLLAAMHGRHGECDAIVLAATSPSDCFHMAQKAFSLAVKYMTPVFLLSDGYIANSVESWRLSEDLFVHSAPEETVLPQPDSLYSRDSESMARSWVTPGIPGYEHRLGGLEKDYDSGAISYDEDNHHKMVLTRRAKLMAAKQDIPTIDAQQYSGGSLLIVGWGGTAGSLKAATEQLKSEGYKVDLLMIKYLFPLQNGLKEALNNYSKILVCELNLGQLSAVIKSELLIEHDVFQKVAGSPFKIEEVCLRSREILAQIDGESVVNGTL</sequence>
<feature type="domain" description="Pyruvate:ferredoxin oxidoreductase core" evidence="4">
    <location>
        <begin position="517"/>
        <end position="604"/>
    </location>
</feature>
<evidence type="ECO:0000259" key="2">
    <source>
        <dbReference type="Pfam" id="PF01558"/>
    </source>
</evidence>
<dbReference type="InterPro" id="IPR009014">
    <property type="entry name" value="Transketo_C/PFOR_II"/>
</dbReference>
<accession>A0A6T9Y367</accession>
<evidence type="ECO:0000313" key="6">
    <source>
        <dbReference type="Proteomes" id="UP000509458"/>
    </source>
</evidence>
<dbReference type="EMBL" id="LR812090">
    <property type="protein sequence ID" value="CAB9495195.1"/>
    <property type="molecule type" value="Genomic_DNA"/>
</dbReference>